<dbReference type="SUPFAM" id="SSF57414">
    <property type="entry name" value="Hairpin loop containing domain-like"/>
    <property type="match status" value="1"/>
</dbReference>
<dbReference type="RGD" id="619893">
    <property type="gene designation" value="Plg"/>
</dbReference>
<evidence type="ECO:0000256" key="2">
    <source>
        <dbReference type="ARBA" id="ARBA00023157"/>
    </source>
</evidence>
<dbReference type="InterPro" id="IPR013806">
    <property type="entry name" value="Kringle-like"/>
</dbReference>
<dbReference type="PRINTS" id="PR00018">
    <property type="entry name" value="KRINGLE"/>
</dbReference>
<dbReference type="CDD" id="cd00108">
    <property type="entry name" value="KR"/>
    <property type="match status" value="1"/>
</dbReference>
<dbReference type="PROSITE" id="PS00021">
    <property type="entry name" value="KRINGLE_1"/>
    <property type="match status" value="1"/>
</dbReference>
<accession>A6KJY5</accession>
<dbReference type="InterPro" id="IPR050759">
    <property type="entry name" value="Serine_protease_kringle"/>
</dbReference>
<feature type="chain" id="PRO_5039908018" evidence="4">
    <location>
        <begin position="20"/>
        <end position="201"/>
    </location>
</feature>
<comment type="caution">
    <text evidence="3">Lacks conserved residue(s) required for the propagation of feature annotation.</text>
</comment>
<keyword evidence="2" id="KW-1015">Disulfide bond</keyword>
<keyword evidence="1 3" id="KW-0420">Kringle</keyword>
<evidence type="ECO:0000256" key="1">
    <source>
        <dbReference type="ARBA" id="ARBA00022572"/>
    </source>
</evidence>
<dbReference type="Gene3D" id="2.40.20.10">
    <property type="entry name" value="Plasminogen Kringle 4"/>
    <property type="match status" value="1"/>
</dbReference>
<protein>
    <submittedName>
        <fullName evidence="6">Plasminogen, isoform CRA_h</fullName>
    </submittedName>
</protein>
<name>A6KJY5_RAT</name>
<organism evidence="6 7">
    <name type="scientific">Rattus norvegicus</name>
    <name type="common">Rat</name>
    <dbReference type="NCBI Taxonomy" id="10116"/>
    <lineage>
        <taxon>Eukaryota</taxon>
        <taxon>Metazoa</taxon>
        <taxon>Chordata</taxon>
        <taxon>Craniata</taxon>
        <taxon>Vertebrata</taxon>
        <taxon>Euteleostomi</taxon>
        <taxon>Mammalia</taxon>
        <taxon>Eutheria</taxon>
        <taxon>Euarchontoglires</taxon>
        <taxon>Glires</taxon>
        <taxon>Rodentia</taxon>
        <taxon>Myomorpha</taxon>
        <taxon>Muroidea</taxon>
        <taxon>Muridae</taxon>
        <taxon>Murinae</taxon>
        <taxon>Rattus</taxon>
    </lineage>
</organism>
<dbReference type="SUPFAM" id="SSF57440">
    <property type="entry name" value="Kringle-like"/>
    <property type="match status" value="1"/>
</dbReference>
<dbReference type="PROSITE" id="PS50070">
    <property type="entry name" value="KRINGLE_2"/>
    <property type="match status" value="1"/>
</dbReference>
<dbReference type="InterPro" id="IPR018056">
    <property type="entry name" value="Kringle_CS"/>
</dbReference>
<sequence length="201" mass="22140">MDHKEIILLFLLFLKPGQGDSLDGYVSTQGASLHSLTKKQLAAGSIADCLAKCEGETDFICRSFHQLRWEYCEIPSCGSSVSPDQSDSSVLPEQTPVVQECYQGNGKSYRGTSSTTNTGKKCQSWVSMTPHSHSKTPANFPDAGLEMNYCRNPDNDQRGPWCFTTDPSVRWEYCNLKRLTPGPGKSALEQDFLDSTSVAVL</sequence>
<evidence type="ECO:0000313" key="7">
    <source>
        <dbReference type="Proteomes" id="UP000234681"/>
    </source>
</evidence>
<dbReference type="Pfam" id="PF00051">
    <property type="entry name" value="Kringle"/>
    <property type="match status" value="1"/>
</dbReference>
<dbReference type="Pfam" id="PF00024">
    <property type="entry name" value="PAN_1"/>
    <property type="match status" value="1"/>
</dbReference>
<evidence type="ECO:0000256" key="3">
    <source>
        <dbReference type="PROSITE-ProRule" id="PRU00121"/>
    </source>
</evidence>
<dbReference type="Proteomes" id="UP000234681">
    <property type="component" value="Chromosome 1"/>
</dbReference>
<keyword evidence="4" id="KW-0732">Signal</keyword>
<reference evidence="7" key="1">
    <citation type="submission" date="2005-09" db="EMBL/GenBank/DDBJ databases">
        <authorList>
            <person name="Mural R.J."/>
            <person name="Li P.W."/>
            <person name="Adams M.D."/>
            <person name="Amanatides P.G."/>
            <person name="Baden-Tillson H."/>
            <person name="Barnstead M."/>
            <person name="Chin S.H."/>
            <person name="Dew I."/>
            <person name="Evans C.A."/>
            <person name="Ferriera S."/>
            <person name="Flanigan M."/>
            <person name="Fosler C."/>
            <person name="Glodek A."/>
            <person name="Gu Z."/>
            <person name="Holt R.A."/>
            <person name="Jennings D."/>
            <person name="Kraft C.L."/>
            <person name="Lu F."/>
            <person name="Nguyen T."/>
            <person name="Nusskern D.R."/>
            <person name="Pfannkoch C.M."/>
            <person name="Sitter C."/>
            <person name="Sutton G.G."/>
            <person name="Venter J.C."/>
            <person name="Wang Z."/>
            <person name="Woodage T."/>
            <person name="Zheng X.H."/>
            <person name="Zhong F."/>
        </authorList>
    </citation>
    <scope>NUCLEOTIDE SEQUENCE [LARGE SCALE GENOMIC DNA]</scope>
    <source>
        <strain>BN</strain>
        <strain evidence="7">Sprague-Dawley</strain>
    </source>
</reference>
<dbReference type="Gene3D" id="3.50.4.10">
    <property type="entry name" value="Hepatocyte Growth Factor"/>
    <property type="match status" value="1"/>
</dbReference>
<evidence type="ECO:0000259" key="5">
    <source>
        <dbReference type="PROSITE" id="PS50070"/>
    </source>
</evidence>
<proteinExistence type="predicted"/>
<evidence type="ECO:0000313" key="6">
    <source>
        <dbReference type="EMBL" id="EDL83072.1"/>
    </source>
</evidence>
<feature type="domain" description="Kringle" evidence="5">
    <location>
        <begin position="100"/>
        <end position="179"/>
    </location>
</feature>
<dbReference type="EMBL" id="CH474059">
    <property type="protein sequence ID" value="EDL83072.1"/>
    <property type="molecule type" value="Genomic_DNA"/>
</dbReference>
<dbReference type="PANTHER" id="PTHR24261">
    <property type="entry name" value="PLASMINOGEN-RELATED"/>
    <property type="match status" value="1"/>
</dbReference>
<feature type="signal peptide" evidence="4">
    <location>
        <begin position="1"/>
        <end position="19"/>
    </location>
</feature>
<gene>
    <name evidence="6 8" type="primary">Plg</name>
    <name evidence="6" type="ORF">rCG_44929</name>
</gene>
<dbReference type="InterPro" id="IPR038178">
    <property type="entry name" value="Kringle_sf"/>
</dbReference>
<evidence type="ECO:0000313" key="8">
    <source>
        <dbReference type="RGD" id="619893"/>
    </source>
</evidence>
<dbReference type="InterPro" id="IPR000001">
    <property type="entry name" value="Kringle"/>
</dbReference>
<dbReference type="InterPro" id="IPR003609">
    <property type="entry name" value="Pan_app"/>
</dbReference>
<dbReference type="FunFam" id="2.40.20.10:FF:000005">
    <property type="entry name" value="Plasminogen"/>
    <property type="match status" value="1"/>
</dbReference>
<dbReference type="AlphaFoldDB" id="A6KJY5"/>
<dbReference type="SMART" id="SM00130">
    <property type="entry name" value="KR"/>
    <property type="match status" value="1"/>
</dbReference>
<dbReference type="PANTHER" id="PTHR24261:SF13">
    <property type="entry name" value="PLASMINOGEN"/>
    <property type="match status" value="1"/>
</dbReference>
<evidence type="ECO:0000256" key="4">
    <source>
        <dbReference type="SAM" id="SignalP"/>
    </source>
</evidence>